<organism evidence="17 18">
    <name type="scientific">Trichuris muris</name>
    <name type="common">Mouse whipworm</name>
    <dbReference type="NCBI Taxonomy" id="70415"/>
    <lineage>
        <taxon>Eukaryota</taxon>
        <taxon>Metazoa</taxon>
        <taxon>Ecdysozoa</taxon>
        <taxon>Nematoda</taxon>
        <taxon>Enoplea</taxon>
        <taxon>Dorylaimia</taxon>
        <taxon>Trichinellida</taxon>
        <taxon>Trichuridae</taxon>
        <taxon>Trichuris</taxon>
    </lineage>
</organism>
<dbReference type="SUPFAM" id="SSF52540">
    <property type="entry name" value="P-loop containing nucleoside triphosphate hydrolases"/>
    <property type="match status" value="1"/>
</dbReference>
<keyword evidence="4" id="KW-0812">Transmembrane</keyword>
<dbReference type="PROSITE" id="PS00674">
    <property type="entry name" value="AAA"/>
    <property type="match status" value="1"/>
</dbReference>
<dbReference type="CDD" id="cd19510">
    <property type="entry name" value="RecA-like_BCS1"/>
    <property type="match status" value="1"/>
</dbReference>
<evidence type="ECO:0000256" key="1">
    <source>
        <dbReference type="ARBA" id="ARBA00004434"/>
    </source>
</evidence>
<feature type="domain" description="BCS1 N-terminal" evidence="16">
    <location>
        <begin position="21"/>
        <end position="190"/>
    </location>
</feature>
<evidence type="ECO:0000256" key="4">
    <source>
        <dbReference type="ARBA" id="ARBA00022692"/>
    </source>
</evidence>
<evidence type="ECO:0000256" key="13">
    <source>
        <dbReference type="ARBA" id="ARBA00048778"/>
    </source>
</evidence>
<evidence type="ECO:0000256" key="12">
    <source>
        <dbReference type="ARBA" id="ARBA00032816"/>
    </source>
</evidence>
<dbReference type="PANTHER" id="PTHR23070">
    <property type="entry name" value="BCS1 AAA-TYPE ATPASE"/>
    <property type="match status" value="1"/>
</dbReference>
<dbReference type="GO" id="GO:0034551">
    <property type="term" value="P:mitochondrial respiratory chain complex III assembly"/>
    <property type="evidence" value="ECO:0007669"/>
    <property type="project" value="UniProtKB-ARBA"/>
</dbReference>
<evidence type="ECO:0000256" key="11">
    <source>
        <dbReference type="ARBA" id="ARBA00023136"/>
    </source>
</evidence>
<evidence type="ECO:0000256" key="9">
    <source>
        <dbReference type="ARBA" id="ARBA00022989"/>
    </source>
</evidence>
<keyword evidence="9" id="KW-1133">Transmembrane helix</keyword>
<dbReference type="GO" id="GO:0005524">
    <property type="term" value="F:ATP binding"/>
    <property type="evidence" value="ECO:0007669"/>
    <property type="project" value="UniProtKB-KW"/>
</dbReference>
<dbReference type="GO" id="GO:0005743">
    <property type="term" value="C:mitochondrial inner membrane"/>
    <property type="evidence" value="ECO:0007669"/>
    <property type="project" value="UniProtKB-SubCell"/>
</dbReference>
<keyword evidence="10" id="KW-0496">Mitochondrion</keyword>
<evidence type="ECO:0000256" key="6">
    <source>
        <dbReference type="ARBA" id="ARBA00022792"/>
    </source>
</evidence>
<sequence>MIELISSLGDNPYFGAGFGLFGLGTAAALLRKTLVLASVAFRRNCLVSLEVCSEDKAYKWLLHWINAYAAARSQHVSVETVFQQSQSGKVSTRYRFVPSPGNHLIMYKGRWIKMERNRDRQMVSLQHGTPFETVTLTTLGRSQKFFADMLDEAQKMALQQMQHGTIVYQAVGHEWRQFGHPRRKRSLSSVVLDKGVQEALLLDVQEFISSNQWYIDRGIPYRRGYLLYGPPGCGKSSFITALASELEYGICTLSLSERTLTDDRLQHLLNIAPLETIILLEDIDAAFVTREDHPDLQTAYTGLTRVTFSGLLNAVDGVASSDARILFMTTNFIDRLDPALIRPGRVDVKQHVSYCTDYQLETMFARFYPGEDPSMATNFRLGLRQCFPTANIGGEPSWPTASIPKKTSLNPVTLRSRGCFSAKSNFGCLLSFRLRSEGPIG</sequence>
<evidence type="ECO:0000256" key="10">
    <source>
        <dbReference type="ARBA" id="ARBA00023128"/>
    </source>
</evidence>
<dbReference type="InterPro" id="IPR014851">
    <property type="entry name" value="BCS1_N"/>
</dbReference>
<evidence type="ECO:0000256" key="7">
    <source>
        <dbReference type="ARBA" id="ARBA00022801"/>
    </source>
</evidence>
<evidence type="ECO:0000256" key="14">
    <source>
        <dbReference type="RuleBase" id="RU003651"/>
    </source>
</evidence>
<feature type="domain" description="AAA+ ATPase" evidence="15">
    <location>
        <begin position="221"/>
        <end position="356"/>
    </location>
</feature>
<keyword evidence="7" id="KW-0378">Hydrolase</keyword>
<evidence type="ECO:0000256" key="2">
    <source>
        <dbReference type="ARBA" id="ARBA00007448"/>
    </source>
</evidence>
<dbReference type="Gene3D" id="3.40.50.300">
    <property type="entry name" value="P-loop containing nucleotide triphosphate hydrolases"/>
    <property type="match status" value="1"/>
</dbReference>
<evidence type="ECO:0000256" key="3">
    <source>
        <dbReference type="ARBA" id="ARBA00016942"/>
    </source>
</evidence>
<dbReference type="InterPro" id="IPR050747">
    <property type="entry name" value="Mitochondrial_chaperone_BCS1"/>
</dbReference>
<keyword evidence="11" id="KW-0472">Membrane</keyword>
<dbReference type="SMART" id="SM01024">
    <property type="entry name" value="BCS1_N"/>
    <property type="match status" value="1"/>
</dbReference>
<evidence type="ECO:0000259" key="15">
    <source>
        <dbReference type="SMART" id="SM00382"/>
    </source>
</evidence>
<keyword evidence="17" id="KW-1185">Reference proteome</keyword>
<dbReference type="Pfam" id="PF00004">
    <property type="entry name" value="AAA"/>
    <property type="match status" value="1"/>
</dbReference>
<evidence type="ECO:0000259" key="16">
    <source>
        <dbReference type="SMART" id="SM01024"/>
    </source>
</evidence>
<dbReference type="Pfam" id="PF08740">
    <property type="entry name" value="BCS1_N"/>
    <property type="match status" value="1"/>
</dbReference>
<dbReference type="STRING" id="70415.A0A5S6R657"/>
<evidence type="ECO:0000313" key="17">
    <source>
        <dbReference type="Proteomes" id="UP000046395"/>
    </source>
</evidence>
<comment type="subcellular location">
    <subcellularLocation>
        <location evidence="1">Mitochondrion inner membrane</location>
        <topology evidence="1">Single-pass membrane protein</topology>
    </subcellularLocation>
</comment>
<keyword evidence="6" id="KW-0999">Mitochondrion inner membrane</keyword>
<reference evidence="18" key="1">
    <citation type="submission" date="2019-12" db="UniProtKB">
        <authorList>
            <consortium name="WormBaseParasite"/>
        </authorList>
    </citation>
    <scope>IDENTIFICATION</scope>
</reference>
<dbReference type="GO" id="GO:0016887">
    <property type="term" value="F:ATP hydrolysis activity"/>
    <property type="evidence" value="ECO:0007669"/>
    <property type="project" value="InterPro"/>
</dbReference>
<dbReference type="WBParaSite" id="TMUE_3000014732.1">
    <property type="protein sequence ID" value="TMUE_3000014732.1"/>
    <property type="gene ID" value="WBGene00290528"/>
</dbReference>
<keyword evidence="8 14" id="KW-0067">ATP-binding</keyword>
<evidence type="ECO:0000256" key="5">
    <source>
        <dbReference type="ARBA" id="ARBA00022741"/>
    </source>
</evidence>
<dbReference type="FunFam" id="3.40.50.300:FF:000768">
    <property type="entry name" value="Probable mitochondrial chaperone bcs1"/>
    <property type="match status" value="1"/>
</dbReference>
<evidence type="ECO:0000256" key="8">
    <source>
        <dbReference type="ARBA" id="ARBA00022840"/>
    </source>
</evidence>
<name>A0A5S6R657_TRIMR</name>
<keyword evidence="5 14" id="KW-0547">Nucleotide-binding</keyword>
<evidence type="ECO:0000313" key="18">
    <source>
        <dbReference type="WBParaSite" id="TMUE_3000014732.1"/>
    </source>
</evidence>
<protein>
    <recommendedName>
        <fullName evidence="3">Mitochondrial chaperone BCS1</fullName>
    </recommendedName>
    <alternativeName>
        <fullName evidence="12">BCS1-like protein</fullName>
    </alternativeName>
</protein>
<dbReference type="InterPro" id="IPR003959">
    <property type="entry name" value="ATPase_AAA_core"/>
</dbReference>
<dbReference type="InterPro" id="IPR003593">
    <property type="entry name" value="AAA+_ATPase"/>
</dbReference>
<dbReference type="AlphaFoldDB" id="A0A5S6R657"/>
<accession>A0A5S6R657</accession>
<proteinExistence type="inferred from homology"/>
<dbReference type="InterPro" id="IPR003960">
    <property type="entry name" value="ATPase_AAA_CS"/>
</dbReference>
<comment type="catalytic activity">
    <reaction evidence="13">
        <text>ATP + H2O = ADP + phosphate + H(+)</text>
        <dbReference type="Rhea" id="RHEA:13065"/>
        <dbReference type="ChEBI" id="CHEBI:15377"/>
        <dbReference type="ChEBI" id="CHEBI:15378"/>
        <dbReference type="ChEBI" id="CHEBI:30616"/>
        <dbReference type="ChEBI" id="CHEBI:43474"/>
        <dbReference type="ChEBI" id="CHEBI:456216"/>
    </reaction>
    <physiologicalReaction direction="left-to-right" evidence="13">
        <dbReference type="Rhea" id="RHEA:13066"/>
    </physiologicalReaction>
</comment>
<comment type="similarity">
    <text evidence="2">Belongs to the AAA ATPase family. BCS1 subfamily.</text>
</comment>
<dbReference type="SMART" id="SM00382">
    <property type="entry name" value="AAA"/>
    <property type="match status" value="1"/>
</dbReference>
<dbReference type="Proteomes" id="UP000046395">
    <property type="component" value="Unassembled WGS sequence"/>
</dbReference>
<dbReference type="InterPro" id="IPR027417">
    <property type="entry name" value="P-loop_NTPase"/>
</dbReference>